<feature type="domain" description="Vacuolar protein sorting-associated protein 8 central" evidence="4">
    <location>
        <begin position="1025"/>
        <end position="1118"/>
    </location>
</feature>
<keyword evidence="6" id="KW-1185">Reference proteome</keyword>
<dbReference type="GO" id="GO:0006623">
    <property type="term" value="P:protein targeting to vacuole"/>
    <property type="evidence" value="ECO:0007669"/>
    <property type="project" value="InterPro"/>
</dbReference>
<evidence type="ECO:0000313" key="6">
    <source>
        <dbReference type="Proteomes" id="UP001187471"/>
    </source>
</evidence>
<dbReference type="Pfam" id="PF12816">
    <property type="entry name" value="TPR_Vps8"/>
    <property type="match status" value="1"/>
</dbReference>
<name>A0AA88S786_9ASTE</name>
<dbReference type="EMBL" id="JAVXUO010000329">
    <property type="protein sequence ID" value="KAK2993311.1"/>
    <property type="molecule type" value="Genomic_DNA"/>
</dbReference>
<dbReference type="InterPro" id="IPR025941">
    <property type="entry name" value="Vps8_central_dom"/>
</dbReference>
<comment type="similarity">
    <text evidence="1">Belongs to the VPS8 family.</text>
</comment>
<dbReference type="GO" id="GO:0005770">
    <property type="term" value="C:late endosome"/>
    <property type="evidence" value="ECO:0007669"/>
    <property type="project" value="TreeGrafter"/>
</dbReference>
<accession>A0AA88S786</accession>
<dbReference type="Proteomes" id="UP001187471">
    <property type="component" value="Unassembled WGS sequence"/>
</dbReference>
<evidence type="ECO:0000256" key="3">
    <source>
        <dbReference type="SAM" id="MobiDB-lite"/>
    </source>
</evidence>
<dbReference type="AlphaFoldDB" id="A0AA88S786"/>
<evidence type="ECO:0000256" key="1">
    <source>
        <dbReference type="ARBA" id="ARBA00009422"/>
    </source>
</evidence>
<gene>
    <name evidence="5" type="ORF">RJ640_006799</name>
</gene>
<evidence type="ECO:0000313" key="5">
    <source>
        <dbReference type="EMBL" id="KAK2993311.1"/>
    </source>
</evidence>
<dbReference type="InterPro" id="IPR045111">
    <property type="entry name" value="Vps41/Vps8"/>
</dbReference>
<evidence type="ECO:0000259" key="4">
    <source>
        <dbReference type="Pfam" id="PF12816"/>
    </source>
</evidence>
<comment type="caution">
    <text evidence="5">The sequence shown here is derived from an EMBL/GenBank/DDBJ whole genome shotgun (WGS) entry which is preliminary data.</text>
</comment>
<dbReference type="PROSITE" id="PS50082">
    <property type="entry name" value="WD_REPEATS_2"/>
    <property type="match status" value="1"/>
</dbReference>
<sequence length="1135" mass="123610">MELDLDAFLPSHPTATATDSDFDSDDNDHRRTVEEILLNDSDSDSTSSPSSYTQRLPTPDHSQPTLLDDDVLSEVRSPKTLTLGHAPQITDTSRIPNSRSIESKLSLTSRLKSGEYSSDSFLSSGRNVLPSLFGGARPNAKPGAALAAAAAASRSIPTPHAAAIKSRRASAATLQKALGNVELGSKASAADDAEVVLDSGAGFERLGVFNGDSSAAGSDSSQQDGKLIEEDCNWDTFLSAVEEPAGVSIEGTQTEASPVSRVGESKIDCVEQLSSSSNLEPHVTSLSAEEGQNLDDGNHKHVQSSSADENDEVSSVVMAASELVDKGSPSSQGFDESRKVEAALAETYNLENVKPVSQAGEASLAGEDSSVLNDGTELLEDINFEWENKRVANKRAGRKTRISRKPLELAEELEKKHSSTGLHWKEGAAAQPMRLEGVRRGSTVLGYFDVDANNSITRTISSQAFRRDHGSPQVVAANLNYIALGMSKGIVVVMPSKYSPHHADSMNAKMLMLGLQGERSHTPVTSMCFNQQGDLLFVGYGDGHYTVWDVQKASIVKVISEHKAPVVHMLYMGQDSQGTRQFNVISGDSKGVVKLIGFTSHSWLNRFSTAKPLVRLCSWKYISYIWICLFCIASKPYPPPLIQTLLDESTSTVICASPLVFDESSGGSLMPTRGSTPVSTSGIGSMMGGVVGGDWKLFEGSPLVEEGVVVFVTHQSALVAKVNPTVKVYATLPKPEGVREGSIPYAAWKCMEQPHGSPNENVHLQASEKVPLLAIAWDRKVQVAKLVKSELKVYGKWSLDSSAVGVAWLNDQMLVVLTSTGQLYLFAKDGTVIHQTSFVVDGSRGDDLIAYHTHFTNIFGNPEKAYHNCVAVRGATIYILGPTHLVVSRLLPWKERIEVLRKAGDWMGALNMAMTLYDGQAHGVIDLPRSLDDVQKAIMPYLVELLLSYVDEVFSYISVAFCNLEKMGQLDDLKSGSGSAYSDIKEQYTRVGGVAVEFCVHIKRNDILFDEILSRFVSAEHKETFLELLEPYILKDMLGSLPPEVMQALVEHYSMKGWLQRVEQCVLHMDISSLDFNQVVRLCREHRLYGALIYLFNKGLDDFRAPLEELLVVLRNSERESAAGLGYVALIVEHC</sequence>
<dbReference type="PANTHER" id="PTHR12616">
    <property type="entry name" value="VACUOLAR PROTEIN SORTING VPS41"/>
    <property type="match status" value="1"/>
</dbReference>
<protein>
    <recommendedName>
        <fullName evidence="4">Vacuolar protein sorting-associated protein 8 central domain-containing protein</fullName>
    </recommendedName>
</protein>
<dbReference type="Pfam" id="PF23410">
    <property type="entry name" value="Beta-prop_VPS8"/>
    <property type="match status" value="1"/>
</dbReference>
<feature type="repeat" description="WD" evidence="2">
    <location>
        <begin position="524"/>
        <end position="558"/>
    </location>
</feature>
<feature type="region of interest" description="Disordered" evidence="3">
    <location>
        <begin position="273"/>
        <end position="314"/>
    </location>
</feature>
<dbReference type="PANTHER" id="PTHR12616:SF8">
    <property type="entry name" value="VACUOLAR PROTEIN SORTING-ASSOCIATED PROTEIN 8 HOMOLOG"/>
    <property type="match status" value="1"/>
</dbReference>
<feature type="region of interest" description="Disordered" evidence="3">
    <location>
        <begin position="1"/>
        <end position="66"/>
    </location>
</feature>
<dbReference type="GO" id="GO:0034058">
    <property type="term" value="P:endosomal vesicle fusion"/>
    <property type="evidence" value="ECO:0007669"/>
    <property type="project" value="TreeGrafter"/>
</dbReference>
<dbReference type="InterPro" id="IPR015943">
    <property type="entry name" value="WD40/YVTN_repeat-like_dom_sf"/>
</dbReference>
<dbReference type="SUPFAM" id="SSF50978">
    <property type="entry name" value="WD40 repeat-like"/>
    <property type="match status" value="1"/>
</dbReference>
<dbReference type="InterPro" id="IPR001680">
    <property type="entry name" value="WD40_rpt"/>
</dbReference>
<organism evidence="5 6">
    <name type="scientific">Escallonia rubra</name>
    <dbReference type="NCBI Taxonomy" id="112253"/>
    <lineage>
        <taxon>Eukaryota</taxon>
        <taxon>Viridiplantae</taxon>
        <taxon>Streptophyta</taxon>
        <taxon>Embryophyta</taxon>
        <taxon>Tracheophyta</taxon>
        <taxon>Spermatophyta</taxon>
        <taxon>Magnoliopsida</taxon>
        <taxon>eudicotyledons</taxon>
        <taxon>Gunneridae</taxon>
        <taxon>Pentapetalae</taxon>
        <taxon>asterids</taxon>
        <taxon>campanulids</taxon>
        <taxon>Escalloniales</taxon>
        <taxon>Escalloniaceae</taxon>
        <taxon>Escallonia</taxon>
    </lineage>
</organism>
<dbReference type="Gene3D" id="2.130.10.10">
    <property type="entry name" value="YVTN repeat-like/Quinoprotein amine dehydrogenase"/>
    <property type="match status" value="1"/>
</dbReference>
<dbReference type="GO" id="GO:0030897">
    <property type="term" value="C:HOPS complex"/>
    <property type="evidence" value="ECO:0007669"/>
    <property type="project" value="TreeGrafter"/>
</dbReference>
<reference evidence="5" key="1">
    <citation type="submission" date="2022-12" db="EMBL/GenBank/DDBJ databases">
        <title>Draft genome assemblies for two species of Escallonia (Escalloniales).</title>
        <authorList>
            <person name="Chanderbali A."/>
            <person name="Dervinis C."/>
            <person name="Anghel I."/>
            <person name="Soltis D."/>
            <person name="Soltis P."/>
            <person name="Zapata F."/>
        </authorList>
    </citation>
    <scope>NUCLEOTIDE SEQUENCE</scope>
    <source>
        <strain evidence="5">UCBG92.1500</strain>
        <tissue evidence="5">Leaf</tissue>
    </source>
</reference>
<feature type="compositionally biased region" description="Polar residues" evidence="3">
    <location>
        <begin position="273"/>
        <end position="287"/>
    </location>
</feature>
<proteinExistence type="inferred from homology"/>
<dbReference type="InterPro" id="IPR036322">
    <property type="entry name" value="WD40_repeat_dom_sf"/>
</dbReference>
<keyword evidence="2" id="KW-0853">WD repeat</keyword>
<evidence type="ECO:0000256" key="2">
    <source>
        <dbReference type="PROSITE-ProRule" id="PRU00221"/>
    </source>
</evidence>
<feature type="compositionally biased region" description="Polar residues" evidence="3">
    <location>
        <begin position="52"/>
        <end position="65"/>
    </location>
</feature>